<proteinExistence type="predicted"/>
<dbReference type="Proteomes" id="UP001147733">
    <property type="component" value="Unassembled WGS sequence"/>
</dbReference>
<reference evidence="2" key="2">
    <citation type="journal article" date="2023" name="IMA Fungus">
        <title>Comparative genomic study of the Penicillium genus elucidates a diverse pangenome and 15 lateral gene transfer events.</title>
        <authorList>
            <person name="Petersen C."/>
            <person name="Sorensen T."/>
            <person name="Nielsen M.R."/>
            <person name="Sondergaard T.E."/>
            <person name="Sorensen J.L."/>
            <person name="Fitzpatrick D.A."/>
            <person name="Frisvad J.C."/>
            <person name="Nielsen K.L."/>
        </authorList>
    </citation>
    <scope>NUCLEOTIDE SEQUENCE</scope>
    <source>
        <strain evidence="2">IBT 23319</strain>
    </source>
</reference>
<dbReference type="RefSeq" id="XP_056506042.1">
    <property type="nucleotide sequence ID" value="XM_056640285.1"/>
</dbReference>
<keyword evidence="3" id="KW-1185">Reference proteome</keyword>
<evidence type="ECO:0000313" key="2">
    <source>
        <dbReference type="EMBL" id="KAJ5243038.1"/>
    </source>
</evidence>
<reference evidence="2" key="1">
    <citation type="submission" date="2022-11" db="EMBL/GenBank/DDBJ databases">
        <authorList>
            <person name="Petersen C."/>
        </authorList>
    </citation>
    <scope>NUCLEOTIDE SEQUENCE</scope>
    <source>
        <strain evidence="2">IBT 23319</strain>
    </source>
</reference>
<gene>
    <name evidence="2" type="ORF">N7469_001365</name>
</gene>
<feature type="chain" id="PRO_5040753400" evidence="1">
    <location>
        <begin position="19"/>
        <end position="180"/>
    </location>
</feature>
<dbReference type="GeneID" id="81379452"/>
<evidence type="ECO:0000313" key="3">
    <source>
        <dbReference type="Proteomes" id="UP001147733"/>
    </source>
</evidence>
<feature type="signal peptide" evidence="1">
    <location>
        <begin position="1"/>
        <end position="18"/>
    </location>
</feature>
<accession>A0A9W9TVU2</accession>
<sequence length="180" mass="19936">MQFKNLLIASALAIGATATNNGSDIAPSVQGRISQLDLGFKQTDLLLNKLKNNIGGTKSATYQDIVVSYKEVVARESTDMMMPQPWKPLEDAQQMVICQSFHSLALTGLELNADFIFSANYFNQTERHELQHNLNKVTDITGDFVKNVAKTAVPYCVDIIQEDNKAIYKSIHEARQALSA</sequence>
<comment type="caution">
    <text evidence="2">The sequence shown here is derived from an EMBL/GenBank/DDBJ whole genome shotgun (WGS) entry which is preliminary data.</text>
</comment>
<dbReference type="EMBL" id="JAPQKT010000001">
    <property type="protein sequence ID" value="KAJ5243038.1"/>
    <property type="molecule type" value="Genomic_DNA"/>
</dbReference>
<dbReference type="AlphaFoldDB" id="A0A9W9TVU2"/>
<keyword evidence="1" id="KW-0732">Signal</keyword>
<name>A0A9W9TVU2_PENCI</name>
<protein>
    <submittedName>
        <fullName evidence="2">Uncharacterized protein</fullName>
    </submittedName>
</protein>
<dbReference type="OrthoDB" id="4326654at2759"/>
<organism evidence="2 3">
    <name type="scientific">Penicillium citrinum</name>
    <dbReference type="NCBI Taxonomy" id="5077"/>
    <lineage>
        <taxon>Eukaryota</taxon>
        <taxon>Fungi</taxon>
        <taxon>Dikarya</taxon>
        <taxon>Ascomycota</taxon>
        <taxon>Pezizomycotina</taxon>
        <taxon>Eurotiomycetes</taxon>
        <taxon>Eurotiomycetidae</taxon>
        <taxon>Eurotiales</taxon>
        <taxon>Aspergillaceae</taxon>
        <taxon>Penicillium</taxon>
    </lineage>
</organism>
<evidence type="ECO:0000256" key="1">
    <source>
        <dbReference type="SAM" id="SignalP"/>
    </source>
</evidence>